<dbReference type="RefSeq" id="WP_394380665.1">
    <property type="nucleotide sequence ID" value="NZ_JBIGIB010000001.1"/>
</dbReference>
<accession>A0ABW7GTS5</accession>
<comment type="caution">
    <text evidence="2">The sequence shown here is derived from an EMBL/GenBank/DDBJ whole genome shotgun (WGS) entry which is preliminary data.</text>
</comment>
<evidence type="ECO:0000313" key="2">
    <source>
        <dbReference type="EMBL" id="MFG6465335.1"/>
    </source>
</evidence>
<dbReference type="EMBL" id="JBIGIB010000001">
    <property type="protein sequence ID" value="MFG6465335.1"/>
    <property type="molecule type" value="Genomic_DNA"/>
</dbReference>
<evidence type="ECO:0000259" key="1">
    <source>
        <dbReference type="Pfam" id="PF22451"/>
    </source>
</evidence>
<feature type="domain" description="Siroheme decarboxylase NirL-like HTH" evidence="1">
    <location>
        <begin position="168"/>
        <end position="206"/>
    </location>
</feature>
<feature type="domain" description="Siroheme decarboxylase NirL-like HTH" evidence="1">
    <location>
        <begin position="15"/>
        <end position="58"/>
    </location>
</feature>
<sequence>MLHTPHVSCCASLRQALLQGWQQGFPLHASPFRQMAARSGATPRELLGLCQDLHRQGALQAILPRWGDGLRRQRWRLAFAQTADEARLHAALLALPGCFHVERSTAPQPGLPALWAELETLNTQALALQLQRLPHPPVARWLAPEPAPADTADAALHDADDLATARQLERGLALCSRPYADCARHIGCSELKLLARLQAWRRTGVLADMTLKPPPTRVPQPGMLALWTHAPATPAAVQRLQDHPGVDRVIVGPAASTAPGAVDSAWPWALSVVLQAAPQLALDQLRETLAHTGVRTPDFSIPLVIEQPRDQALLFQTVPATA</sequence>
<gene>
    <name evidence="2" type="ORF">ACG01O_01800</name>
</gene>
<dbReference type="InterPro" id="IPR053953">
    <property type="entry name" value="NirdL-like_HTH"/>
</dbReference>
<dbReference type="Proteomes" id="UP001606303">
    <property type="component" value="Unassembled WGS sequence"/>
</dbReference>
<protein>
    <recommendedName>
        <fullName evidence="1">Siroheme decarboxylase NirL-like HTH domain-containing protein</fullName>
    </recommendedName>
</protein>
<proteinExistence type="predicted"/>
<name>A0ABW7GTS5_9BURK</name>
<dbReference type="Gene3D" id="1.10.10.2890">
    <property type="match status" value="2"/>
</dbReference>
<dbReference type="Pfam" id="PF22451">
    <property type="entry name" value="NirdL-like_HTH"/>
    <property type="match status" value="2"/>
</dbReference>
<reference evidence="2 3" key="1">
    <citation type="submission" date="2024-08" db="EMBL/GenBank/DDBJ databases">
        <authorList>
            <person name="Lu H."/>
        </authorList>
    </citation>
    <scope>NUCLEOTIDE SEQUENCE [LARGE SCALE GENOMIC DNA]</scope>
    <source>
        <strain evidence="2 3">BYS87W</strain>
    </source>
</reference>
<evidence type="ECO:0000313" key="3">
    <source>
        <dbReference type="Proteomes" id="UP001606303"/>
    </source>
</evidence>
<organism evidence="2 3">
    <name type="scientific">Pelomonas baiyunensis</name>
    <dbReference type="NCBI Taxonomy" id="3299026"/>
    <lineage>
        <taxon>Bacteria</taxon>
        <taxon>Pseudomonadati</taxon>
        <taxon>Pseudomonadota</taxon>
        <taxon>Betaproteobacteria</taxon>
        <taxon>Burkholderiales</taxon>
        <taxon>Sphaerotilaceae</taxon>
        <taxon>Roseateles</taxon>
    </lineage>
</organism>
<keyword evidence="3" id="KW-1185">Reference proteome</keyword>